<reference evidence="8 9" key="1">
    <citation type="submission" date="2015-03" db="EMBL/GenBank/DDBJ databases">
        <title>Genome assembly of Sandaracinus amylolyticus DSM 53668.</title>
        <authorList>
            <person name="Sharma G."/>
            <person name="Subramanian S."/>
        </authorList>
    </citation>
    <scope>NUCLEOTIDE SEQUENCE [LARGE SCALE GENOMIC DNA]</scope>
    <source>
        <strain evidence="8 9">DSM 53668</strain>
    </source>
</reference>
<dbReference type="STRING" id="927083.DB32_002146"/>
<dbReference type="EMBL" id="CP011125">
    <property type="protein sequence ID" value="AKF04997.1"/>
    <property type="molecule type" value="Genomic_DNA"/>
</dbReference>
<comment type="similarity">
    <text evidence="1">Belongs to the GMC oxidoreductase family.</text>
</comment>
<dbReference type="InterPro" id="IPR000172">
    <property type="entry name" value="GMC_OxRdtase_N"/>
</dbReference>
<evidence type="ECO:0000256" key="1">
    <source>
        <dbReference type="ARBA" id="ARBA00010790"/>
    </source>
</evidence>
<feature type="domain" description="Glucose-methanol-choline oxidoreductase N-terminal" evidence="6">
    <location>
        <begin position="237"/>
        <end position="442"/>
    </location>
</feature>
<dbReference type="Pfam" id="PF05199">
    <property type="entry name" value="GMC_oxred_C"/>
    <property type="match status" value="1"/>
</dbReference>
<name>A0A0F6YHE4_9BACT</name>
<dbReference type="Proteomes" id="UP000034883">
    <property type="component" value="Chromosome"/>
</dbReference>
<dbReference type="AlphaFoldDB" id="A0A0F6YHE4"/>
<keyword evidence="3" id="KW-0274">FAD</keyword>
<keyword evidence="4" id="KW-0560">Oxidoreductase</keyword>
<feature type="domain" description="Glucose-methanol-choline oxidoreductase C-terminal" evidence="7">
    <location>
        <begin position="531"/>
        <end position="650"/>
    </location>
</feature>
<feature type="region of interest" description="Disordered" evidence="5">
    <location>
        <begin position="16"/>
        <end position="40"/>
    </location>
</feature>
<evidence type="ECO:0000256" key="5">
    <source>
        <dbReference type="SAM" id="MobiDB-lite"/>
    </source>
</evidence>
<dbReference type="PANTHER" id="PTHR46056">
    <property type="entry name" value="LONG-CHAIN-ALCOHOL OXIDASE"/>
    <property type="match status" value="1"/>
</dbReference>
<evidence type="ECO:0000313" key="9">
    <source>
        <dbReference type="Proteomes" id="UP000034883"/>
    </source>
</evidence>
<dbReference type="Pfam" id="PF00732">
    <property type="entry name" value="GMC_oxred_N"/>
    <property type="match status" value="1"/>
</dbReference>
<evidence type="ECO:0000313" key="8">
    <source>
        <dbReference type="EMBL" id="AKF04997.1"/>
    </source>
</evidence>
<evidence type="ECO:0000259" key="6">
    <source>
        <dbReference type="Pfam" id="PF00732"/>
    </source>
</evidence>
<dbReference type="KEGG" id="samy:DB32_002146"/>
<dbReference type="GO" id="GO:0016614">
    <property type="term" value="F:oxidoreductase activity, acting on CH-OH group of donors"/>
    <property type="evidence" value="ECO:0007669"/>
    <property type="project" value="InterPro"/>
</dbReference>
<proteinExistence type="inferred from homology"/>
<dbReference type="SUPFAM" id="SSF51905">
    <property type="entry name" value="FAD/NAD(P)-binding domain"/>
    <property type="match status" value="1"/>
</dbReference>
<evidence type="ECO:0000256" key="4">
    <source>
        <dbReference type="ARBA" id="ARBA00023002"/>
    </source>
</evidence>
<dbReference type="InterPro" id="IPR007867">
    <property type="entry name" value="GMC_OxRtase_C"/>
</dbReference>
<organism evidence="8 9">
    <name type="scientific">Sandaracinus amylolyticus</name>
    <dbReference type="NCBI Taxonomy" id="927083"/>
    <lineage>
        <taxon>Bacteria</taxon>
        <taxon>Pseudomonadati</taxon>
        <taxon>Myxococcota</taxon>
        <taxon>Polyangia</taxon>
        <taxon>Polyangiales</taxon>
        <taxon>Sandaracinaceae</taxon>
        <taxon>Sandaracinus</taxon>
    </lineage>
</organism>
<evidence type="ECO:0000256" key="2">
    <source>
        <dbReference type="ARBA" id="ARBA00022630"/>
    </source>
</evidence>
<keyword evidence="9" id="KW-1185">Reference proteome</keyword>
<dbReference type="PANTHER" id="PTHR46056:SF12">
    <property type="entry name" value="LONG-CHAIN-ALCOHOL OXIDASE"/>
    <property type="match status" value="1"/>
</dbReference>
<dbReference type="GO" id="GO:0050660">
    <property type="term" value="F:flavin adenine dinucleotide binding"/>
    <property type="evidence" value="ECO:0007669"/>
    <property type="project" value="InterPro"/>
</dbReference>
<gene>
    <name evidence="8" type="ORF">DB32_002146</name>
</gene>
<evidence type="ECO:0000259" key="7">
    <source>
        <dbReference type="Pfam" id="PF05199"/>
    </source>
</evidence>
<keyword evidence="2" id="KW-0285">Flavoprotein</keyword>
<dbReference type="Gene3D" id="3.50.50.60">
    <property type="entry name" value="FAD/NAD(P)-binding domain"/>
    <property type="match status" value="2"/>
</dbReference>
<protein>
    <submittedName>
        <fullName evidence="8">Oxidoreductase, GMC family</fullName>
    </submittedName>
</protein>
<sequence>MIDLLRRTAVDADVSDALSGSRRSSARRARATHPADGSHLGPREYEALLAFAEATIPGGGRVQRADEQTIAMVEETVAHLFPQLPKALGAVALAYDHAAIAKKGRRFRDLSADDQEDVMRAWESDPVLRAPFQVMQFAIKFAHFDREPVYERMGGKLNVVKTLEQPRWLEQVVRAETWEDGDVECEVVVVGTGAGGAVVGRELAERGFAVCFVEEGELHRRDAFTGSSQKAHRDFYRGGMAVGTNLMPVFMGRLVGGSTAVNGGTCFRTPASVLDRWCEDIGTDEFARERMSGYFERVEGILQTQPASRQHIGRIADVFARGCDKLGWSHFSIVRNAPGCEGSGFCDFGCRTDARRSTNISYVPPALERGAMLFTGLSAKRVIVENGRAVGIEGEAKNGKTIRVRGRAVVFAGGALPTPLFLLKNGLCNSSGQVGRNLTLHPSGGLNALFDDEIRGMNHIPQGYGCDEHLDDGILLSAAQPDWNYAALMYPVGGRRLMERLNELEHIASFGILIADESRGRIAFDVQGSATVLYNLTQKDADRYHRGVMAMGDICWEAGAKKVWPALLGAHTFESRREWERFRKQSLAPSQCLLTSYHPLGTCKMGKDPRTSVVSLDHEAHDLPGFFIVDGSTVPGPLGVNPQLTIMAMATRAAERIAARL</sequence>
<accession>A0A0F6YHE4</accession>
<dbReference type="InterPro" id="IPR036188">
    <property type="entry name" value="FAD/NAD-bd_sf"/>
</dbReference>
<evidence type="ECO:0000256" key="3">
    <source>
        <dbReference type="ARBA" id="ARBA00022827"/>
    </source>
</evidence>